<accession>A0A1H9D2Y5</accession>
<sequence length="232" mass="24894">MDHLSTFDSALERNRWWGVHPALVTDIKDPDGQGRVKIKLPWCPDNSGGGYEVWARVAVLMGGNQRGTWFIPDPNDEVLVMFEGGDPRIPYVIGALWNGQDKPPETMDGAGNNFKKTICSRRGVRITLDDIDGAENMILETPGGQKLSLKDGPGVIEIQDSHGNSLKFDASGITLTAASKLTIHAGMSVETNTAIMTTNAGMSKFSGVVKSDTNITSSTVSASYSPGAGNIW</sequence>
<organism evidence="2 3">
    <name type="scientific">Nitrosomonas ureae</name>
    <dbReference type="NCBI Taxonomy" id="44577"/>
    <lineage>
        <taxon>Bacteria</taxon>
        <taxon>Pseudomonadati</taxon>
        <taxon>Pseudomonadota</taxon>
        <taxon>Betaproteobacteria</taxon>
        <taxon>Nitrosomonadales</taxon>
        <taxon>Nitrosomonadaceae</taxon>
        <taxon>Nitrosomonas</taxon>
    </lineage>
</organism>
<dbReference type="InterPro" id="IPR006531">
    <property type="entry name" value="Gp5/Vgr_OB"/>
</dbReference>
<dbReference type="Proteomes" id="UP000181998">
    <property type="component" value="Unassembled WGS sequence"/>
</dbReference>
<evidence type="ECO:0000313" key="3">
    <source>
        <dbReference type="Proteomes" id="UP000181998"/>
    </source>
</evidence>
<name>A0A1H9D2Y5_9PROT</name>
<dbReference type="SUPFAM" id="SSF69255">
    <property type="entry name" value="gp5 N-terminal domain-like"/>
    <property type="match status" value="1"/>
</dbReference>
<gene>
    <name evidence="2" type="ORF">SAMN05421510_101836</name>
</gene>
<evidence type="ECO:0000259" key="1">
    <source>
        <dbReference type="Pfam" id="PF04717"/>
    </source>
</evidence>
<proteinExistence type="predicted"/>
<dbReference type="InterPro" id="IPR037026">
    <property type="entry name" value="Vgr_OB-fold_dom_sf"/>
</dbReference>
<dbReference type="AlphaFoldDB" id="A0A1H9D2Y5"/>
<protein>
    <recommendedName>
        <fullName evidence="1">Gp5/Type VI secretion system Vgr protein OB-fold domain-containing protein</fullName>
    </recommendedName>
</protein>
<dbReference type="OrthoDB" id="9762420at2"/>
<dbReference type="EMBL" id="FOFX01000018">
    <property type="protein sequence ID" value="SEQ07158.1"/>
    <property type="molecule type" value="Genomic_DNA"/>
</dbReference>
<dbReference type="RefSeq" id="WP_074720732.1">
    <property type="nucleotide sequence ID" value="NZ_FOFX01000018.1"/>
</dbReference>
<evidence type="ECO:0000313" key="2">
    <source>
        <dbReference type="EMBL" id="SEQ07158.1"/>
    </source>
</evidence>
<reference evidence="2 3" key="1">
    <citation type="submission" date="2016-10" db="EMBL/GenBank/DDBJ databases">
        <authorList>
            <person name="de Groot N.N."/>
        </authorList>
    </citation>
    <scope>NUCLEOTIDE SEQUENCE [LARGE SCALE GENOMIC DNA]</scope>
    <source>
        <strain evidence="2 3">Nm9</strain>
    </source>
</reference>
<dbReference type="Pfam" id="PF04717">
    <property type="entry name" value="Phage_base_V"/>
    <property type="match status" value="1"/>
</dbReference>
<feature type="domain" description="Gp5/Type VI secretion system Vgr protein OB-fold" evidence="1">
    <location>
        <begin position="21"/>
        <end position="97"/>
    </location>
</feature>
<dbReference type="Gene3D" id="2.40.50.230">
    <property type="entry name" value="Gp5 N-terminal domain"/>
    <property type="match status" value="1"/>
</dbReference>